<accession>A0A9P1DUU7</accession>
<dbReference type="EMBL" id="CAMXCT030006556">
    <property type="protein sequence ID" value="CAL4803184.1"/>
    <property type="molecule type" value="Genomic_DNA"/>
</dbReference>
<gene>
    <name evidence="2" type="ORF">C1SCF055_LOCUS40673</name>
</gene>
<keyword evidence="5" id="KW-1185">Reference proteome</keyword>
<proteinExistence type="predicted"/>
<feature type="region of interest" description="Disordered" evidence="1">
    <location>
        <begin position="1"/>
        <end position="44"/>
    </location>
</feature>
<evidence type="ECO:0000313" key="4">
    <source>
        <dbReference type="EMBL" id="CAL4803184.1"/>
    </source>
</evidence>
<sequence>MRHRIARNDAEHGAADEEPEGDSGSGGEVPRDEQPDDDDESIEEEIVTPRQKYHCYLQSAMEKVSDVEDWKLQDAWQWTLHWTWLRRLKTVELLPHRLWSLQNLWRWMTIDGIYLDKDPCCPARPGVRGQWLTPSRSAAAGKLLDAIAQLEGPQVGVRLLCHSATFSRLVHSMRCAPPTAQQAAWTTFDSKVHECLVQLTGLPLGQTSLQQAARGLSWAGLGLRSTARHAAGAYLGGCLIGGLDPLFSSHLVADLDGALQLYNGASGRVLTKDAALALTQKQLSHQFDSASWDSQFSIASVAGRAILLSETEPGARAFLNALRRRLGVPDAARDTWCPRCNGILDAHSHHAGMCLAGGGRTRRHHAARGLVAAWATCAGLAPELEKAELLLPQWPDDARLALRRPADGAPTALVLAITGRLRLELLAETGRHALAAAGVYGHLKKSHLNTGQLCTAQGVPFRPMVAESTGAWDSEASQILQLIARGVSAREGWHPAATQATLLEELSVAIRTCHGQCSVAGLFWLLQPWMPPKQSWPLPQISENSMTSLSEPDLC</sequence>
<dbReference type="EMBL" id="CAMXCT010006556">
    <property type="protein sequence ID" value="CAI4015872.1"/>
    <property type="molecule type" value="Genomic_DNA"/>
</dbReference>
<evidence type="ECO:0000313" key="2">
    <source>
        <dbReference type="EMBL" id="CAI4015872.1"/>
    </source>
</evidence>
<evidence type="ECO:0000256" key="1">
    <source>
        <dbReference type="SAM" id="MobiDB-lite"/>
    </source>
</evidence>
<evidence type="ECO:0000313" key="5">
    <source>
        <dbReference type="Proteomes" id="UP001152797"/>
    </source>
</evidence>
<dbReference type="AlphaFoldDB" id="A0A9P1DUU7"/>
<dbReference type="OrthoDB" id="6715177at2759"/>
<comment type="caution">
    <text evidence="2">The sequence shown here is derived from an EMBL/GenBank/DDBJ whole genome shotgun (WGS) entry which is preliminary data.</text>
</comment>
<feature type="compositionally biased region" description="Acidic residues" evidence="1">
    <location>
        <begin position="34"/>
        <end position="44"/>
    </location>
</feature>
<name>A0A9P1DUU7_9DINO</name>
<dbReference type="EMBL" id="CAMXCT020006556">
    <property type="protein sequence ID" value="CAL1169247.1"/>
    <property type="molecule type" value="Genomic_DNA"/>
</dbReference>
<reference evidence="2" key="1">
    <citation type="submission" date="2022-10" db="EMBL/GenBank/DDBJ databases">
        <authorList>
            <person name="Chen Y."/>
            <person name="Dougan E. K."/>
            <person name="Chan C."/>
            <person name="Rhodes N."/>
            <person name="Thang M."/>
        </authorList>
    </citation>
    <scope>NUCLEOTIDE SEQUENCE</scope>
</reference>
<organism evidence="2">
    <name type="scientific">Cladocopium goreaui</name>
    <dbReference type="NCBI Taxonomy" id="2562237"/>
    <lineage>
        <taxon>Eukaryota</taxon>
        <taxon>Sar</taxon>
        <taxon>Alveolata</taxon>
        <taxon>Dinophyceae</taxon>
        <taxon>Suessiales</taxon>
        <taxon>Symbiodiniaceae</taxon>
        <taxon>Cladocopium</taxon>
    </lineage>
</organism>
<evidence type="ECO:0000313" key="3">
    <source>
        <dbReference type="EMBL" id="CAL1169247.1"/>
    </source>
</evidence>
<dbReference type="Proteomes" id="UP001152797">
    <property type="component" value="Unassembled WGS sequence"/>
</dbReference>
<feature type="compositionally biased region" description="Basic and acidic residues" evidence="1">
    <location>
        <begin position="1"/>
        <end position="15"/>
    </location>
</feature>
<reference evidence="3" key="2">
    <citation type="submission" date="2024-04" db="EMBL/GenBank/DDBJ databases">
        <authorList>
            <person name="Chen Y."/>
            <person name="Shah S."/>
            <person name="Dougan E. K."/>
            <person name="Thang M."/>
            <person name="Chan C."/>
        </authorList>
    </citation>
    <scope>NUCLEOTIDE SEQUENCE [LARGE SCALE GENOMIC DNA]</scope>
</reference>
<protein>
    <submittedName>
        <fullName evidence="4">132 kDa protein</fullName>
    </submittedName>
</protein>